<sequence>MGICASKSDQGLSTNTKPVQTVSARNNKTVVNKKVTKPVSSGSKLSDANTDSNQKNISPQEAARLAAQKRFDDNIEKETKTELGKKLASERSKSQKTHVMEQIEKQQLENNNKPLVYD</sequence>
<dbReference type="OrthoDB" id="4036141at2759"/>
<dbReference type="AlphaFoldDB" id="G8BYS7"/>
<evidence type="ECO:0000256" key="4">
    <source>
        <dbReference type="SAM" id="MobiDB-lite"/>
    </source>
</evidence>
<dbReference type="OMA" id="TSKPHIR"/>
<evidence type="ECO:0000256" key="1">
    <source>
        <dbReference type="ARBA" id="ARBA00022707"/>
    </source>
</evidence>
<dbReference type="eggNOG" id="ENOG502S7W1">
    <property type="taxonomic scope" value="Eukaryota"/>
</dbReference>
<dbReference type="Proteomes" id="UP000005666">
    <property type="component" value="Chromosome 10"/>
</dbReference>
<keyword evidence="3" id="KW-0449">Lipoprotein</keyword>
<name>G8BYS7_TETPH</name>
<feature type="compositionally biased region" description="Polar residues" evidence="4">
    <location>
        <begin position="108"/>
        <end position="118"/>
    </location>
</feature>
<dbReference type="HOGENOM" id="CLU_154049_0_0_1"/>
<evidence type="ECO:0000313" key="6">
    <source>
        <dbReference type="Proteomes" id="UP000005666"/>
    </source>
</evidence>
<dbReference type="InterPro" id="IPR031632">
    <property type="entry name" value="SVIP"/>
</dbReference>
<reference evidence="5 6" key="1">
    <citation type="journal article" date="2011" name="Proc. Natl. Acad. Sci. U.S.A.">
        <title>Evolutionary erosion of yeast sex chromosomes by mating-type switching accidents.</title>
        <authorList>
            <person name="Gordon J.L."/>
            <person name="Armisen D."/>
            <person name="Proux-Wera E."/>
            <person name="Oheigeartaigh S.S."/>
            <person name="Byrne K.P."/>
            <person name="Wolfe K.H."/>
        </authorList>
    </citation>
    <scope>NUCLEOTIDE SEQUENCE [LARGE SCALE GENOMIC DNA]</scope>
    <source>
        <strain evidence="6">ATCC 24235 / CBS 4417 / NBRC 1672 / NRRL Y-8282 / UCD 70-5</strain>
    </source>
</reference>
<feature type="compositionally biased region" description="Basic and acidic residues" evidence="4">
    <location>
        <begin position="69"/>
        <end position="107"/>
    </location>
</feature>
<organism evidence="5 6">
    <name type="scientific">Tetrapisispora phaffii (strain ATCC 24235 / CBS 4417 / NBRC 1672 / NRRL Y-8282 / UCD 70-5)</name>
    <name type="common">Yeast</name>
    <name type="synonym">Fabospora phaffii</name>
    <dbReference type="NCBI Taxonomy" id="1071381"/>
    <lineage>
        <taxon>Eukaryota</taxon>
        <taxon>Fungi</taxon>
        <taxon>Dikarya</taxon>
        <taxon>Ascomycota</taxon>
        <taxon>Saccharomycotina</taxon>
        <taxon>Saccharomycetes</taxon>
        <taxon>Saccharomycetales</taxon>
        <taxon>Saccharomycetaceae</taxon>
        <taxon>Tetrapisispora</taxon>
    </lineage>
</organism>
<feature type="compositionally biased region" description="Polar residues" evidence="4">
    <location>
        <begin position="7"/>
        <end position="25"/>
    </location>
</feature>
<evidence type="ECO:0000256" key="2">
    <source>
        <dbReference type="ARBA" id="ARBA00023139"/>
    </source>
</evidence>
<keyword evidence="2" id="KW-0564">Palmitate</keyword>
<evidence type="ECO:0000256" key="3">
    <source>
        <dbReference type="ARBA" id="ARBA00023288"/>
    </source>
</evidence>
<protein>
    <submittedName>
        <fullName evidence="5">Uncharacterized protein</fullName>
    </submittedName>
</protein>
<accession>G8BYS7</accession>
<keyword evidence="6" id="KW-1185">Reference proteome</keyword>
<feature type="compositionally biased region" description="Polar residues" evidence="4">
    <location>
        <begin position="38"/>
        <end position="59"/>
    </location>
</feature>
<dbReference type="RefSeq" id="XP_003687453.1">
    <property type="nucleotide sequence ID" value="XM_003687405.1"/>
</dbReference>
<evidence type="ECO:0000313" key="5">
    <source>
        <dbReference type="EMBL" id="CCE65019.1"/>
    </source>
</evidence>
<dbReference type="Pfam" id="PF15811">
    <property type="entry name" value="SVIP"/>
    <property type="match status" value="1"/>
</dbReference>
<dbReference type="GeneID" id="11533148"/>
<dbReference type="EMBL" id="HE612865">
    <property type="protein sequence ID" value="CCE65019.1"/>
    <property type="molecule type" value="Genomic_DNA"/>
</dbReference>
<dbReference type="KEGG" id="tpf:TPHA_0J01980"/>
<keyword evidence="1" id="KW-0519">Myristate</keyword>
<feature type="region of interest" description="Disordered" evidence="4">
    <location>
        <begin position="1"/>
        <end position="118"/>
    </location>
</feature>
<gene>
    <name evidence="5" type="primary">TPHA0J01980</name>
    <name evidence="5" type="ordered locus">TPHA_0J01980</name>
</gene>
<proteinExistence type="predicted"/>